<dbReference type="InterPro" id="IPR039418">
    <property type="entry name" value="LexA-like"/>
</dbReference>
<keyword evidence="2" id="KW-0238">DNA-binding</keyword>
<dbReference type="PANTHER" id="PTHR40661">
    <property type="match status" value="1"/>
</dbReference>
<dbReference type="Pfam" id="PF00717">
    <property type="entry name" value="Peptidase_S24"/>
    <property type="match status" value="1"/>
</dbReference>
<name>A0A2N3J8V2_AERSO</name>
<dbReference type="Gene3D" id="1.10.260.40">
    <property type="entry name" value="lambda repressor-like DNA-binding domains"/>
    <property type="match status" value="1"/>
</dbReference>
<organism evidence="5 6">
    <name type="scientific">Aeromonas sobria</name>
    <dbReference type="NCBI Taxonomy" id="646"/>
    <lineage>
        <taxon>Bacteria</taxon>
        <taxon>Pseudomonadati</taxon>
        <taxon>Pseudomonadota</taxon>
        <taxon>Gammaproteobacteria</taxon>
        <taxon>Aeromonadales</taxon>
        <taxon>Aeromonadaceae</taxon>
        <taxon>Aeromonas</taxon>
    </lineage>
</organism>
<feature type="domain" description="HTH cro/C1-type" evidence="4">
    <location>
        <begin position="60"/>
        <end position="100"/>
    </location>
</feature>
<dbReference type="SUPFAM" id="SSF47413">
    <property type="entry name" value="lambda repressor-like DNA-binding domains"/>
    <property type="match status" value="1"/>
</dbReference>
<dbReference type="InterPro" id="IPR001387">
    <property type="entry name" value="Cro/C1-type_HTH"/>
</dbReference>
<evidence type="ECO:0000256" key="3">
    <source>
        <dbReference type="ARBA" id="ARBA00023163"/>
    </source>
</evidence>
<evidence type="ECO:0000256" key="1">
    <source>
        <dbReference type="ARBA" id="ARBA00023015"/>
    </source>
</evidence>
<evidence type="ECO:0000256" key="2">
    <source>
        <dbReference type="ARBA" id="ARBA00023125"/>
    </source>
</evidence>
<dbReference type="GO" id="GO:0003677">
    <property type="term" value="F:DNA binding"/>
    <property type="evidence" value="ECO:0007669"/>
    <property type="project" value="UniProtKB-KW"/>
</dbReference>
<sequence>MYPDKYEPLVHHKSELKVHASAYTIERMVHKEKDRDSYAARLHLAADKKGLPIRGRGKILSDAIKVTPKAISKYLNDEAIPTPDNGRKLADFLGVSFVWLQLGEAEADKDQELVPVPLNAIKMVPLISWVQAGEFCLSESPDFIDEDTPYYACPNSKAGPRTFALMVRGDSMTNPNGQRSYPEGTIIFVDPDHPPKAGLRVIAGLEDGSCTFKELAENETGKPYLKALNPRYTINDHVQPAKICGVVIGSYTPE</sequence>
<dbReference type="PANTHER" id="PTHR40661:SF3">
    <property type="entry name" value="FELS-1 PROPHAGE TRANSCRIPTIONAL REGULATOR"/>
    <property type="match status" value="1"/>
</dbReference>
<evidence type="ECO:0000259" key="4">
    <source>
        <dbReference type="PROSITE" id="PS50943"/>
    </source>
</evidence>
<dbReference type="SUPFAM" id="SSF51306">
    <property type="entry name" value="LexA/Signal peptidase"/>
    <property type="match status" value="1"/>
</dbReference>
<dbReference type="SMART" id="SM00530">
    <property type="entry name" value="HTH_XRE"/>
    <property type="match status" value="1"/>
</dbReference>
<comment type="caution">
    <text evidence="5">The sequence shown here is derived from an EMBL/GenBank/DDBJ whole genome shotgun (WGS) entry which is preliminary data.</text>
</comment>
<dbReference type="CDD" id="cd00093">
    <property type="entry name" value="HTH_XRE"/>
    <property type="match status" value="1"/>
</dbReference>
<protein>
    <recommendedName>
        <fullName evidence="4">HTH cro/C1-type domain-containing protein</fullName>
    </recommendedName>
</protein>
<dbReference type="RefSeq" id="WP_198559490.1">
    <property type="nucleotide sequence ID" value="NZ_CAWNSS010000001.1"/>
</dbReference>
<evidence type="ECO:0000313" key="6">
    <source>
        <dbReference type="Proteomes" id="UP000233526"/>
    </source>
</evidence>
<dbReference type="CDD" id="cd06529">
    <property type="entry name" value="S24_LexA-like"/>
    <property type="match status" value="1"/>
</dbReference>
<dbReference type="AlphaFoldDB" id="A0A2N3J8V2"/>
<dbReference type="PROSITE" id="PS50943">
    <property type="entry name" value="HTH_CROC1"/>
    <property type="match status" value="1"/>
</dbReference>
<reference evidence="5 6" key="1">
    <citation type="journal article" date="2017" name="Front. Microbiol.">
        <title>Strong Genomic and Phenotypic Heterogeneity in the Aeromonas sobria Species Complex.</title>
        <authorList>
            <person name="Gauthier J."/>
            <person name="Vincent A.T."/>
            <person name="Charette S.J."/>
            <person name="Derome N."/>
        </authorList>
    </citation>
    <scope>NUCLEOTIDE SEQUENCE [LARGE SCALE GENOMIC DNA]</scope>
    <source>
        <strain evidence="5 6">JF2635</strain>
    </source>
</reference>
<keyword evidence="1" id="KW-0805">Transcription regulation</keyword>
<dbReference type="Gene3D" id="2.10.109.10">
    <property type="entry name" value="Umud Fragment, subunit A"/>
    <property type="match status" value="1"/>
</dbReference>
<dbReference type="InterPro" id="IPR015927">
    <property type="entry name" value="Peptidase_S24_S26A/B/C"/>
</dbReference>
<dbReference type="InterPro" id="IPR036286">
    <property type="entry name" value="LexA/Signal_pep-like_sf"/>
</dbReference>
<dbReference type="EMBL" id="LJZX01000001">
    <property type="protein sequence ID" value="PKQ83002.1"/>
    <property type="molecule type" value="Genomic_DNA"/>
</dbReference>
<dbReference type="InterPro" id="IPR010982">
    <property type="entry name" value="Lambda_DNA-bd_dom_sf"/>
</dbReference>
<accession>A0A2N3J8V2</accession>
<dbReference type="Proteomes" id="UP000233526">
    <property type="component" value="Unassembled WGS sequence"/>
</dbReference>
<dbReference type="Pfam" id="PF01381">
    <property type="entry name" value="HTH_3"/>
    <property type="match status" value="1"/>
</dbReference>
<keyword evidence="3" id="KW-0804">Transcription</keyword>
<proteinExistence type="predicted"/>
<gene>
    <name evidence="5" type="ORF">AOX56_00315</name>
</gene>
<evidence type="ECO:0000313" key="5">
    <source>
        <dbReference type="EMBL" id="PKQ83002.1"/>
    </source>
</evidence>